<evidence type="ECO:0000256" key="3">
    <source>
        <dbReference type="ARBA" id="ARBA00022475"/>
    </source>
</evidence>
<gene>
    <name evidence="10" type="ORF">GTI89_14110</name>
</gene>
<keyword evidence="5 8" id="KW-1133">Transmembrane helix</keyword>
<evidence type="ECO:0000313" key="11">
    <source>
        <dbReference type="Proteomes" id="UP000439965"/>
    </source>
</evidence>
<feature type="domain" description="TraD/TraG TraM recognition site" evidence="9">
    <location>
        <begin position="569"/>
        <end position="687"/>
    </location>
</feature>
<dbReference type="InterPro" id="IPR051539">
    <property type="entry name" value="T4SS-coupling_protein"/>
</dbReference>
<dbReference type="InterPro" id="IPR027417">
    <property type="entry name" value="P-loop_NTPase"/>
</dbReference>
<evidence type="ECO:0000256" key="1">
    <source>
        <dbReference type="ARBA" id="ARBA00004651"/>
    </source>
</evidence>
<dbReference type="Gene3D" id="3.40.50.300">
    <property type="entry name" value="P-loop containing nucleotide triphosphate hydrolases"/>
    <property type="match status" value="1"/>
</dbReference>
<evidence type="ECO:0000256" key="7">
    <source>
        <dbReference type="SAM" id="MobiDB-lite"/>
    </source>
</evidence>
<organism evidence="10 11">
    <name type="scientific">Enterococcus gallinarum</name>
    <dbReference type="NCBI Taxonomy" id="1353"/>
    <lineage>
        <taxon>Bacteria</taxon>
        <taxon>Bacillati</taxon>
        <taxon>Bacillota</taxon>
        <taxon>Bacilli</taxon>
        <taxon>Lactobacillales</taxon>
        <taxon>Enterococcaceae</taxon>
        <taxon>Enterococcus</taxon>
    </lineage>
</organism>
<dbReference type="Pfam" id="PF02534">
    <property type="entry name" value="T4SS-DNA_transf"/>
    <property type="match status" value="1"/>
</dbReference>
<feature type="transmembrane region" description="Helical" evidence="8">
    <location>
        <begin position="12"/>
        <end position="33"/>
    </location>
</feature>
<dbReference type="AlphaFoldDB" id="A0A6I4XN46"/>
<reference evidence="10 11" key="1">
    <citation type="submission" date="2019-04" db="EMBL/GenBank/DDBJ databases">
        <title>Step-wise assembly of the neonatal virome modulated by breast feeding.</title>
        <authorList>
            <person name="Liang G."/>
            <person name="Bushman F."/>
        </authorList>
    </citation>
    <scope>NUCLEOTIDE SEQUENCE [LARGE SCALE GENOMIC DNA]</scope>
    <source>
        <strain evidence="10 11">E3404</strain>
    </source>
</reference>
<comment type="subcellular location">
    <subcellularLocation>
        <location evidence="1">Cell membrane</location>
        <topology evidence="1">Multi-pass membrane protein</topology>
    </subcellularLocation>
</comment>
<evidence type="ECO:0000256" key="4">
    <source>
        <dbReference type="ARBA" id="ARBA00022692"/>
    </source>
</evidence>
<feature type="region of interest" description="Disordered" evidence="7">
    <location>
        <begin position="642"/>
        <end position="668"/>
    </location>
</feature>
<keyword evidence="6 8" id="KW-0472">Membrane</keyword>
<dbReference type="CDD" id="cd01127">
    <property type="entry name" value="TrwB_TraG_TraD_VirD4"/>
    <property type="match status" value="2"/>
</dbReference>
<feature type="compositionally biased region" description="Basic and acidic residues" evidence="7">
    <location>
        <begin position="642"/>
        <end position="658"/>
    </location>
</feature>
<keyword evidence="3" id="KW-1003">Cell membrane</keyword>
<dbReference type="Pfam" id="PF12696">
    <property type="entry name" value="TraG-D_C"/>
    <property type="match status" value="1"/>
</dbReference>
<comment type="caution">
    <text evidence="10">The sequence shown here is derived from an EMBL/GenBank/DDBJ whole genome shotgun (WGS) entry which is preliminary data.</text>
</comment>
<evidence type="ECO:0000256" key="6">
    <source>
        <dbReference type="ARBA" id="ARBA00023136"/>
    </source>
</evidence>
<dbReference type="PANTHER" id="PTHR37937">
    <property type="entry name" value="CONJUGATIVE TRANSFER: DNA TRANSPORT"/>
    <property type="match status" value="1"/>
</dbReference>
<comment type="similarity">
    <text evidence="2">Belongs to the VirD4/TraG family.</text>
</comment>
<feature type="transmembrane region" description="Helical" evidence="8">
    <location>
        <begin position="107"/>
        <end position="132"/>
    </location>
</feature>
<dbReference type="InterPro" id="IPR003688">
    <property type="entry name" value="TraG/VirD4"/>
</dbReference>
<dbReference type="SUPFAM" id="SSF52540">
    <property type="entry name" value="P-loop containing nucleoside triphosphate hydrolases"/>
    <property type="match status" value="1"/>
</dbReference>
<evidence type="ECO:0000313" key="10">
    <source>
        <dbReference type="EMBL" id="MXS27191.1"/>
    </source>
</evidence>
<dbReference type="NCBIfam" id="NF045973">
    <property type="entry name" value="conju_CD1115"/>
    <property type="match status" value="1"/>
</dbReference>
<dbReference type="Proteomes" id="UP000439965">
    <property type="component" value="Unassembled WGS sequence"/>
</dbReference>
<evidence type="ECO:0000256" key="5">
    <source>
        <dbReference type="ARBA" id="ARBA00022989"/>
    </source>
</evidence>
<dbReference type="PANTHER" id="PTHR37937:SF1">
    <property type="entry name" value="CONJUGATIVE TRANSFER: DNA TRANSPORT"/>
    <property type="match status" value="1"/>
</dbReference>
<name>A0A6I4XN46_ENTGA</name>
<dbReference type="EMBL" id="WVTI01000016">
    <property type="protein sequence ID" value="MXS27191.1"/>
    <property type="molecule type" value="Genomic_DNA"/>
</dbReference>
<keyword evidence="4 8" id="KW-0812">Transmembrane</keyword>
<sequence length="876" mass="100752">MRVRSKKRSFFYRLFSVFGLKKIALFVGRGYSIKGEGLAEEQKRHAPIAFLGFFSAFFLVYFMSNYLINFIVSFLPILGQAFTLSINQDFSTAGKLFQTFPYFARSLFIHVGTNKQLFITLPLAFFFAWFVFKKLTRKFDSLSYGQEGDARLATIQEIKEQYSAVPDRKERFEGMGGIPITHYMNKFYIDLNTVNSLILGTSRSGKGESIVFPLTDILSRAKEQCSLIFNDPKGELYKGSKETLEERGYEVQVLNLETPDQSMSYNPLQLIIDAYVRGDSSSAQMLVDQFTYALFNDPNAGQNKWVYSGAQKLLNGVILALIDYYLEKDDLGKITMYNVAQWIIEMTNRKVIDRVTKKEYTQLDLYFERLPQGHIAKAQYSSFSSMDSKNKGPIQSAVLDKLTIFQGFEAIAKMTSKNSFRLKSVGFPKSLFFQFDRSMYDQILKVRFLRNGQVLGVETIRPNMAGVVDLNFNLNLNTGDQLEVVFQDKKATYSITLLEKDGELNRTSGDLDELKQCELFYTEKPIAVFMITPDYDPSKNVISSMFVKQLYTTLAQNAGNTRGGKCFRRVHFILDEFGNMPAIESMDNIVTVCLGRNILFDLFLQSYAQLGSVYGDYTAKIIKENCQNHLYIMSQDKDTHEEISKRVGEKTVEKHSTGEQDPLSLDTSKQTNVGSQRIITPYKLSTLMMGEMVVLRLHRENKKRQKIRSYSIFSTKETSMPFRFEYLGEYFDPNRPIEDFNIPSEHKTFDLAANAIDVDDLITESINRSLLLSLEEGLQTEEELLQIDEETFASVLKRFDTKDLENYREIIKLSIVEDPEESQKIDLIDFLKQAVTEDLKPLFKEEERCAFLQLANFYLNKPYYKDISNLVRLDTE</sequence>
<feature type="transmembrane region" description="Helical" evidence="8">
    <location>
        <begin position="45"/>
        <end position="62"/>
    </location>
</feature>
<evidence type="ECO:0000256" key="8">
    <source>
        <dbReference type="SAM" id="Phobius"/>
    </source>
</evidence>
<accession>A0A6I4XN46</accession>
<dbReference type="RefSeq" id="WP_160806164.1">
    <property type="nucleotide sequence ID" value="NZ_WVTI01000016.1"/>
</dbReference>
<proteinExistence type="inferred from homology"/>
<protein>
    <submittedName>
        <fullName evidence="10">Type IV secretory system conjugative DNA transfer family protein</fullName>
    </submittedName>
</protein>
<dbReference type="GO" id="GO:0005886">
    <property type="term" value="C:plasma membrane"/>
    <property type="evidence" value="ECO:0007669"/>
    <property type="project" value="UniProtKB-SubCell"/>
</dbReference>
<dbReference type="InterPro" id="IPR032689">
    <property type="entry name" value="TraG-D_C"/>
</dbReference>
<evidence type="ECO:0000256" key="2">
    <source>
        <dbReference type="ARBA" id="ARBA00008806"/>
    </source>
</evidence>
<evidence type="ECO:0000259" key="9">
    <source>
        <dbReference type="Pfam" id="PF12696"/>
    </source>
</evidence>